<protein>
    <submittedName>
        <fullName evidence="6">Uncharacterized protein</fullName>
    </submittedName>
</protein>
<dbReference type="InterPro" id="IPR001611">
    <property type="entry name" value="Leu-rich_rpt"/>
</dbReference>
<proteinExistence type="predicted"/>
<gene>
    <name evidence="6" type="ORF">HUJ06_002783</name>
</gene>
<name>A0A822ZIU1_NELNU</name>
<keyword evidence="2" id="KW-0964">Secreted</keyword>
<dbReference type="EMBL" id="DUZY01000007">
    <property type="protein sequence ID" value="DAD44553.1"/>
    <property type="molecule type" value="Genomic_DNA"/>
</dbReference>
<accession>A0A822ZIU1</accession>
<feature type="signal peptide" evidence="5">
    <location>
        <begin position="1"/>
        <end position="17"/>
    </location>
</feature>
<dbReference type="InterPro" id="IPR051582">
    <property type="entry name" value="LRR_extensin-like_regulator"/>
</dbReference>
<evidence type="ECO:0000256" key="2">
    <source>
        <dbReference type="ARBA" id="ARBA00022525"/>
    </source>
</evidence>
<comment type="subcellular location">
    <subcellularLocation>
        <location evidence="1">Secreted</location>
    </subcellularLocation>
</comment>
<dbReference type="SUPFAM" id="SSF52058">
    <property type="entry name" value="L domain-like"/>
    <property type="match status" value="1"/>
</dbReference>
<dbReference type="GO" id="GO:0005576">
    <property type="term" value="C:extracellular region"/>
    <property type="evidence" value="ECO:0007669"/>
    <property type="project" value="UniProtKB-SubCell"/>
</dbReference>
<dbReference type="InterPro" id="IPR032675">
    <property type="entry name" value="LRR_dom_sf"/>
</dbReference>
<dbReference type="PANTHER" id="PTHR32093:SF86">
    <property type="entry name" value="EXTENSIN-LIKE PROTEIN"/>
    <property type="match status" value="1"/>
</dbReference>
<sequence>MDWFLVLLLLQMASAEGAFGVGFLTQMEVMDVSFNSLTGHLPDSLSCLNEIEVLNLAHNKLSGTLPDLVCSLRSLLNLSVSYNFFSGFSQECNKLVFRNVGFSFSENCIPGRNMQRPQPECSVIPGGGLNCLRIPSATPLICGSM</sequence>
<evidence type="ECO:0000313" key="7">
    <source>
        <dbReference type="Proteomes" id="UP000607653"/>
    </source>
</evidence>
<feature type="chain" id="PRO_5032739595" evidence="5">
    <location>
        <begin position="18"/>
        <end position="145"/>
    </location>
</feature>
<keyword evidence="4" id="KW-0677">Repeat</keyword>
<dbReference type="AlphaFoldDB" id="A0A822ZIU1"/>
<keyword evidence="3 5" id="KW-0732">Signal</keyword>
<evidence type="ECO:0000313" key="6">
    <source>
        <dbReference type="EMBL" id="DAD44553.1"/>
    </source>
</evidence>
<dbReference type="Proteomes" id="UP000607653">
    <property type="component" value="Unassembled WGS sequence"/>
</dbReference>
<comment type="caution">
    <text evidence="6">The sequence shown here is derived from an EMBL/GenBank/DDBJ whole genome shotgun (WGS) entry which is preliminary data.</text>
</comment>
<evidence type="ECO:0000256" key="5">
    <source>
        <dbReference type="SAM" id="SignalP"/>
    </source>
</evidence>
<evidence type="ECO:0000256" key="1">
    <source>
        <dbReference type="ARBA" id="ARBA00004613"/>
    </source>
</evidence>
<dbReference type="Pfam" id="PF00560">
    <property type="entry name" value="LRR_1"/>
    <property type="match status" value="2"/>
</dbReference>
<evidence type="ECO:0000256" key="3">
    <source>
        <dbReference type="ARBA" id="ARBA00022729"/>
    </source>
</evidence>
<evidence type="ECO:0000256" key="4">
    <source>
        <dbReference type="ARBA" id="ARBA00022737"/>
    </source>
</evidence>
<keyword evidence="7" id="KW-1185">Reference proteome</keyword>
<dbReference type="Gene3D" id="3.80.10.10">
    <property type="entry name" value="Ribonuclease Inhibitor"/>
    <property type="match status" value="1"/>
</dbReference>
<reference evidence="6 7" key="1">
    <citation type="journal article" date="2020" name="Mol. Biol. Evol.">
        <title>Distinct Expression and Methylation Patterns for Genes with Different Fates following a Single Whole-Genome Duplication in Flowering Plants.</title>
        <authorList>
            <person name="Shi T."/>
            <person name="Rahmani R.S."/>
            <person name="Gugger P.F."/>
            <person name="Wang M."/>
            <person name="Li H."/>
            <person name="Zhang Y."/>
            <person name="Li Z."/>
            <person name="Wang Q."/>
            <person name="Van de Peer Y."/>
            <person name="Marchal K."/>
            <person name="Chen J."/>
        </authorList>
    </citation>
    <scope>NUCLEOTIDE SEQUENCE [LARGE SCALE GENOMIC DNA]</scope>
    <source>
        <tissue evidence="6">Leaf</tissue>
    </source>
</reference>
<organism evidence="6 7">
    <name type="scientific">Nelumbo nucifera</name>
    <name type="common">Sacred lotus</name>
    <dbReference type="NCBI Taxonomy" id="4432"/>
    <lineage>
        <taxon>Eukaryota</taxon>
        <taxon>Viridiplantae</taxon>
        <taxon>Streptophyta</taxon>
        <taxon>Embryophyta</taxon>
        <taxon>Tracheophyta</taxon>
        <taxon>Spermatophyta</taxon>
        <taxon>Magnoliopsida</taxon>
        <taxon>Proteales</taxon>
        <taxon>Nelumbonaceae</taxon>
        <taxon>Nelumbo</taxon>
    </lineage>
</organism>
<dbReference type="PANTHER" id="PTHR32093">
    <property type="entry name" value="LEUCINE-RICH REPEAT EXTENSIN-LIKE PROTEIN 3-RELATED"/>
    <property type="match status" value="1"/>
</dbReference>